<name>A0A0C2FHZ5_9ACTN</name>
<reference evidence="5" key="1">
    <citation type="journal article" date="2015" name="Chem. Biol.">
        <title>Structure, bioactivity, and resistance mechanism of streptomonomicin, an unusual lasso Peptide from an understudied halophilic actinomycete.</title>
        <authorList>
            <person name="Metelev M."/>
            <person name="Tietz J.I."/>
            <person name="Melby J.O."/>
            <person name="Blair P.M."/>
            <person name="Zhu L."/>
            <person name="Livnat I."/>
            <person name="Severinov K."/>
            <person name="Mitchell D.A."/>
        </authorList>
    </citation>
    <scope>NUCLEOTIDE SEQUENCE [LARGE SCALE GENOMIC DNA]</scope>
    <source>
        <strain evidence="5">YIM 90003</strain>
    </source>
</reference>
<keyword evidence="5" id="KW-1185">Reference proteome</keyword>
<accession>A0A0C2FHZ5</accession>
<evidence type="ECO:0000256" key="2">
    <source>
        <dbReference type="SAM" id="MobiDB-lite"/>
    </source>
</evidence>
<dbReference type="SUPFAM" id="SSF53448">
    <property type="entry name" value="Nucleotide-diphospho-sugar transferases"/>
    <property type="match status" value="1"/>
</dbReference>
<dbReference type="PANTHER" id="PTHR19136">
    <property type="entry name" value="MOLYBDENUM COFACTOR GUANYLYLTRANSFERASE"/>
    <property type="match status" value="1"/>
</dbReference>
<evidence type="ECO:0000256" key="1">
    <source>
        <dbReference type="ARBA" id="ARBA00022679"/>
    </source>
</evidence>
<keyword evidence="4" id="KW-0548">Nucleotidyltransferase</keyword>
<gene>
    <name evidence="4" type="ORF">LP52_10885</name>
</gene>
<dbReference type="EMBL" id="JROO01000018">
    <property type="protein sequence ID" value="KIH98919.1"/>
    <property type="molecule type" value="Genomic_DNA"/>
</dbReference>
<dbReference type="RefSeq" id="WP_040272917.1">
    <property type="nucleotide sequence ID" value="NZ_JROO01000018.1"/>
</dbReference>
<sequence>MTEPEPFDAVILAGGAARRMGGGDKPGLEVGGVSLIERVAAAAAAAGRIVVVGPPRERPAAHYVREDPPGAGPVPALRAGLDGVQQPSFALLAGDLPFLEAAHLDVLRRAARGRSGAVLVDPQERVQWLLGVWSAAAVRGALADYTGRSLRGLLGPLEPREVAARGALARAALDCDTPEELARAAGEDPAREEGGGHGVSGFPD</sequence>
<dbReference type="InterPro" id="IPR025877">
    <property type="entry name" value="MobA-like_NTP_Trfase"/>
</dbReference>
<feature type="domain" description="MobA-like NTP transferase" evidence="3">
    <location>
        <begin position="9"/>
        <end position="155"/>
    </location>
</feature>
<dbReference type="Gene3D" id="3.90.550.10">
    <property type="entry name" value="Spore Coat Polysaccharide Biosynthesis Protein SpsA, Chain A"/>
    <property type="match status" value="1"/>
</dbReference>
<evidence type="ECO:0000313" key="5">
    <source>
        <dbReference type="Proteomes" id="UP000031675"/>
    </source>
</evidence>
<evidence type="ECO:0000313" key="4">
    <source>
        <dbReference type="EMBL" id="KIH98919.1"/>
    </source>
</evidence>
<keyword evidence="1 4" id="KW-0808">Transferase</keyword>
<dbReference type="PANTHER" id="PTHR19136:SF81">
    <property type="entry name" value="MOLYBDENUM COFACTOR GUANYLYLTRANSFERASE"/>
    <property type="match status" value="1"/>
</dbReference>
<comment type="caution">
    <text evidence="4">The sequence shown here is derived from an EMBL/GenBank/DDBJ whole genome shotgun (WGS) entry which is preliminary data.</text>
</comment>
<dbReference type="InterPro" id="IPR029044">
    <property type="entry name" value="Nucleotide-diphossugar_trans"/>
</dbReference>
<dbReference type="AlphaFoldDB" id="A0A0C2FHZ5"/>
<protein>
    <submittedName>
        <fullName evidence="4">Molybdenum cofactor guanylyltransferase</fullName>
    </submittedName>
</protein>
<dbReference type="STRING" id="183763.LP52_10885"/>
<dbReference type="Pfam" id="PF12804">
    <property type="entry name" value="NTP_transf_3"/>
    <property type="match status" value="1"/>
</dbReference>
<dbReference type="OrthoDB" id="4735656at2"/>
<feature type="compositionally biased region" description="Basic and acidic residues" evidence="2">
    <location>
        <begin position="180"/>
        <end position="195"/>
    </location>
</feature>
<dbReference type="Proteomes" id="UP000031675">
    <property type="component" value="Unassembled WGS sequence"/>
</dbReference>
<evidence type="ECO:0000259" key="3">
    <source>
        <dbReference type="Pfam" id="PF12804"/>
    </source>
</evidence>
<feature type="region of interest" description="Disordered" evidence="2">
    <location>
        <begin position="179"/>
        <end position="204"/>
    </location>
</feature>
<organism evidence="4 5">
    <name type="scientific">Streptomonospora alba</name>
    <dbReference type="NCBI Taxonomy" id="183763"/>
    <lineage>
        <taxon>Bacteria</taxon>
        <taxon>Bacillati</taxon>
        <taxon>Actinomycetota</taxon>
        <taxon>Actinomycetes</taxon>
        <taxon>Streptosporangiales</taxon>
        <taxon>Nocardiopsidaceae</taxon>
        <taxon>Streptomonospora</taxon>
    </lineage>
</organism>
<proteinExistence type="predicted"/>
<dbReference type="GO" id="GO:0016779">
    <property type="term" value="F:nucleotidyltransferase activity"/>
    <property type="evidence" value="ECO:0007669"/>
    <property type="project" value="UniProtKB-KW"/>
</dbReference>